<evidence type="ECO:0000313" key="2">
    <source>
        <dbReference type="Proteomes" id="UP000072421"/>
    </source>
</evidence>
<dbReference type="Proteomes" id="UP000072421">
    <property type="component" value="Chromosome"/>
</dbReference>
<protein>
    <submittedName>
        <fullName evidence="1">Uncharacterized protein</fullName>
    </submittedName>
</protein>
<organism evidence="1">
    <name type="scientific">Collimonas fungivorans</name>
    <dbReference type="NCBI Taxonomy" id="158899"/>
    <lineage>
        <taxon>Bacteria</taxon>
        <taxon>Pseudomonadati</taxon>
        <taxon>Pseudomonadota</taxon>
        <taxon>Betaproteobacteria</taxon>
        <taxon>Burkholderiales</taxon>
        <taxon>Oxalobacteraceae</taxon>
        <taxon>Collimonas</taxon>
    </lineage>
</organism>
<name>A0A127PE24_9BURK</name>
<accession>A0A127PE24</accession>
<dbReference type="AlphaFoldDB" id="A0A127PE24"/>
<evidence type="ECO:0000313" key="1">
    <source>
        <dbReference type="EMBL" id="AMO96056.1"/>
    </source>
</evidence>
<sequence>MASGSVPGVFNIGIVHNLYMDRSIFPLTWQQYKSEAGSLHG</sequence>
<dbReference type="PATRIC" id="fig|158899.10.peg.3403"/>
<reference evidence="1 2" key="1">
    <citation type="submission" date="2015-11" db="EMBL/GenBank/DDBJ databases">
        <title>Exploring the genomic traits of fungus-feeding bacterial genus Collimonas.</title>
        <authorList>
            <person name="Song C."/>
            <person name="Schmidt R."/>
            <person name="de Jager V."/>
            <person name="Krzyzanowska D."/>
            <person name="Jongedijk E."/>
            <person name="Cankar K."/>
            <person name="Beekwilder J."/>
            <person name="van Veen A."/>
            <person name="de Boer W."/>
            <person name="van Veen J.A."/>
            <person name="Garbeva P."/>
        </authorList>
    </citation>
    <scope>NUCLEOTIDE SEQUENCE [LARGE SCALE GENOMIC DNA]</scope>
    <source>
        <strain evidence="1 2">Ter6</strain>
    </source>
</reference>
<gene>
    <name evidence="1" type="ORF">CFter6_3423</name>
</gene>
<dbReference type="EMBL" id="CP013232">
    <property type="protein sequence ID" value="AMO96056.1"/>
    <property type="molecule type" value="Genomic_DNA"/>
</dbReference>
<proteinExistence type="predicted"/>